<proteinExistence type="predicted"/>
<evidence type="ECO:0000313" key="3">
    <source>
        <dbReference type="EMBL" id="MCS5735749.1"/>
    </source>
</evidence>
<dbReference type="Pfam" id="PF00296">
    <property type="entry name" value="Bac_luciferase"/>
    <property type="match status" value="1"/>
</dbReference>
<dbReference type="Gene3D" id="3.20.20.30">
    <property type="entry name" value="Luciferase-like domain"/>
    <property type="match status" value="1"/>
</dbReference>
<protein>
    <submittedName>
        <fullName evidence="3">LLM class flavin-dependent oxidoreductase</fullName>
    </submittedName>
</protein>
<dbReference type="Proteomes" id="UP001165586">
    <property type="component" value="Unassembled WGS sequence"/>
</dbReference>
<accession>A0ABT2H738</accession>
<dbReference type="CDD" id="cd01097">
    <property type="entry name" value="Tetrahydromethanopterin_reductase"/>
    <property type="match status" value="1"/>
</dbReference>
<dbReference type="SUPFAM" id="SSF51679">
    <property type="entry name" value="Bacterial luciferase-like"/>
    <property type="match status" value="1"/>
</dbReference>
<sequence length="356" mass="39131">MKFGVYGPASVSTIERSVRAEQIGYDFVSFSDSPMAFSDVFATAALTAQATKTLTVGISVAAAGIRLPTVAANSLATLNKIAPGRVFAGFGTGTTSYGFMGIQTPATLKELADYVRVVRGLLKGDEVEFEHRGVSQKTRFVMPDRGYIDVEASTPIYLAAHGPKGQTLAGEIADGLVEGWGTFKSMDEVKQRVQAGASKSGRDVSDFAYFTPQTIHLVDADDDLASDQTIEETGAFVCIVLHEMYKSSAHKSADEMPPAVAPIWDDYRRMMRSWPERDTFHYRAFAGHQTYIHPEERRFVTPAMIRMTHFVGRPEEVIERIREWDSAGVTHVTVSGTQAALDNKMERFARQVLAKL</sequence>
<name>A0ABT2H738_9MICO</name>
<dbReference type="InterPro" id="IPR050564">
    <property type="entry name" value="F420-G6PD/mer"/>
</dbReference>
<comment type="caution">
    <text evidence="3">The sequence shown here is derived from an EMBL/GenBank/DDBJ whole genome shotgun (WGS) entry which is preliminary data.</text>
</comment>
<organism evidence="3 4">
    <name type="scientific">Herbiconiux daphne</name>
    <dbReference type="NCBI Taxonomy" id="2970914"/>
    <lineage>
        <taxon>Bacteria</taxon>
        <taxon>Bacillati</taxon>
        <taxon>Actinomycetota</taxon>
        <taxon>Actinomycetes</taxon>
        <taxon>Micrococcales</taxon>
        <taxon>Microbacteriaceae</taxon>
        <taxon>Herbiconiux</taxon>
    </lineage>
</organism>
<reference evidence="3" key="1">
    <citation type="submission" date="2022-08" db="EMBL/GenBank/DDBJ databases">
        <authorList>
            <person name="Deng Y."/>
            <person name="Han X.-F."/>
            <person name="Zhang Y.-Q."/>
        </authorList>
    </citation>
    <scope>NUCLEOTIDE SEQUENCE</scope>
    <source>
        <strain evidence="3">CPCC 203386</strain>
    </source>
</reference>
<evidence type="ECO:0000259" key="2">
    <source>
        <dbReference type="Pfam" id="PF00296"/>
    </source>
</evidence>
<dbReference type="PANTHER" id="PTHR43244:SF1">
    <property type="entry name" value="5,10-METHYLENETETRAHYDROMETHANOPTERIN REDUCTASE"/>
    <property type="match status" value="1"/>
</dbReference>
<keyword evidence="1" id="KW-0560">Oxidoreductase</keyword>
<dbReference type="RefSeq" id="WP_259540777.1">
    <property type="nucleotide sequence ID" value="NZ_JANLCJ010000008.1"/>
</dbReference>
<dbReference type="PANTHER" id="PTHR43244">
    <property type="match status" value="1"/>
</dbReference>
<evidence type="ECO:0000256" key="1">
    <source>
        <dbReference type="ARBA" id="ARBA00023002"/>
    </source>
</evidence>
<dbReference type="EMBL" id="JANLCJ010000008">
    <property type="protein sequence ID" value="MCS5735749.1"/>
    <property type="molecule type" value="Genomic_DNA"/>
</dbReference>
<feature type="domain" description="Luciferase-like" evidence="2">
    <location>
        <begin position="13"/>
        <end position="331"/>
    </location>
</feature>
<evidence type="ECO:0000313" key="4">
    <source>
        <dbReference type="Proteomes" id="UP001165586"/>
    </source>
</evidence>
<dbReference type="InterPro" id="IPR036661">
    <property type="entry name" value="Luciferase-like_sf"/>
</dbReference>
<keyword evidence="4" id="KW-1185">Reference proteome</keyword>
<gene>
    <name evidence="3" type="ORF">N1032_18570</name>
</gene>
<dbReference type="InterPro" id="IPR011251">
    <property type="entry name" value="Luciferase-like_dom"/>
</dbReference>